<dbReference type="Proteomes" id="UP000262621">
    <property type="component" value="Unassembled WGS sequence"/>
</dbReference>
<evidence type="ECO:0000313" key="2">
    <source>
        <dbReference type="Proteomes" id="UP000262621"/>
    </source>
</evidence>
<name>A0A372FTA5_9ACTN</name>
<dbReference type="EMBL" id="QVFU01000038">
    <property type="protein sequence ID" value="RFS44022.1"/>
    <property type="molecule type" value="Genomic_DNA"/>
</dbReference>
<reference evidence="1 2" key="1">
    <citation type="submission" date="2018-08" db="EMBL/GenBank/DDBJ databases">
        <title>Verrucosispora craniellae sp. nov., isolated from a marine sponge in the South China Sea.</title>
        <authorList>
            <person name="Li L."/>
            <person name="Lin H.W."/>
        </authorList>
    </citation>
    <scope>NUCLEOTIDE SEQUENCE [LARGE SCALE GENOMIC DNA]</scope>
    <source>
        <strain evidence="1 2">LHW63014</strain>
    </source>
</reference>
<gene>
    <name evidence="1" type="ORF">D0Q02_24450</name>
</gene>
<dbReference type="AlphaFoldDB" id="A0A372FTA5"/>
<dbReference type="RefSeq" id="WP_117230355.1">
    <property type="nucleotide sequence ID" value="NZ_CP061725.1"/>
</dbReference>
<accession>A0A372FTA5</accession>
<sequence>MPFPGGSNLTPITVVATVTGTSVTPALIQTGTVATASSIDASPGYTTAATPLTAPTGLTVTPAISRVAGAGIGPGPEPGPVTGSGCRLGCAVGCQVGCGVGCPVGCGVGCGPGVGLPVGDGSMG</sequence>
<proteinExistence type="predicted"/>
<evidence type="ECO:0000313" key="1">
    <source>
        <dbReference type="EMBL" id="RFS44022.1"/>
    </source>
</evidence>
<organism evidence="1 2">
    <name type="scientific">Micromonospora craniellae</name>
    <dbReference type="NCBI Taxonomy" id="2294034"/>
    <lineage>
        <taxon>Bacteria</taxon>
        <taxon>Bacillati</taxon>
        <taxon>Actinomycetota</taxon>
        <taxon>Actinomycetes</taxon>
        <taxon>Micromonosporales</taxon>
        <taxon>Micromonosporaceae</taxon>
        <taxon>Micromonospora</taxon>
    </lineage>
</organism>
<comment type="caution">
    <text evidence="1">The sequence shown here is derived from an EMBL/GenBank/DDBJ whole genome shotgun (WGS) entry which is preliminary data.</text>
</comment>
<protein>
    <submittedName>
        <fullName evidence="1">Uncharacterized protein</fullName>
    </submittedName>
</protein>
<keyword evidence="2" id="KW-1185">Reference proteome</keyword>